<gene>
    <name evidence="1" type="ORF">HF855_10075</name>
</gene>
<sequence>MKCSVLIDSSLIDKEDVRTLNESDNDISYSATETSGFLPTEVVLVLIDLAQNIGYSAAYDAIKYVAAKIVLLISKKRKKESETRFELTCNGKKFSMKMDCPLTEQQVDKLVDAAAQALLSEWSETEQRGDNEE</sequence>
<dbReference type="EMBL" id="JABAFX010000024">
    <property type="protein sequence ID" value="NME57751.1"/>
    <property type="molecule type" value="Genomic_DNA"/>
</dbReference>
<dbReference type="RefSeq" id="WP_168933910.1">
    <property type="nucleotide sequence ID" value="NZ_JABAFX010000024.1"/>
</dbReference>
<accession>A0A848CRY7</accession>
<evidence type="ECO:0000313" key="2">
    <source>
        <dbReference type="Proteomes" id="UP000580130"/>
    </source>
</evidence>
<evidence type="ECO:0000313" key="1">
    <source>
        <dbReference type="EMBL" id="NME57751.1"/>
    </source>
</evidence>
<name>A0A848CRY7_9FIRM</name>
<protein>
    <submittedName>
        <fullName evidence="1">Uncharacterized protein</fullName>
    </submittedName>
</protein>
<dbReference type="AlphaFoldDB" id="A0A848CRY7"/>
<dbReference type="Proteomes" id="UP000580130">
    <property type="component" value="Unassembled WGS sequence"/>
</dbReference>
<reference evidence="1 2" key="1">
    <citation type="submission" date="2020-04" db="EMBL/GenBank/DDBJ databases">
        <authorList>
            <person name="Hitch T.C.A."/>
            <person name="Wylensek D."/>
            <person name="Clavel T."/>
        </authorList>
    </citation>
    <scope>NUCLEOTIDE SEQUENCE [LARGE SCALE GENOMIC DNA]</scope>
    <source>
        <strain evidence="1 2">BSM-383-APC-5F</strain>
    </source>
</reference>
<proteinExistence type="predicted"/>
<comment type="caution">
    <text evidence="1">The sequence shown here is derived from an EMBL/GenBank/DDBJ whole genome shotgun (WGS) entry which is preliminary data.</text>
</comment>
<organism evidence="1 2">
    <name type="scientific">Dorea formicigenerans</name>
    <dbReference type="NCBI Taxonomy" id="39486"/>
    <lineage>
        <taxon>Bacteria</taxon>
        <taxon>Bacillati</taxon>
        <taxon>Bacillota</taxon>
        <taxon>Clostridia</taxon>
        <taxon>Lachnospirales</taxon>
        <taxon>Lachnospiraceae</taxon>
        <taxon>Dorea</taxon>
    </lineage>
</organism>